<reference evidence="5 6" key="1">
    <citation type="submission" date="2016-10" db="EMBL/GenBank/DDBJ databases">
        <authorList>
            <person name="de Groot N.N."/>
        </authorList>
    </citation>
    <scope>NUCLEOTIDE SEQUENCE [LARGE SCALE GENOMIC DNA]</scope>
    <source>
        <strain evidence="5 6">DSM 17073</strain>
    </source>
</reference>
<gene>
    <name evidence="4" type="ORF">HHA03_08790</name>
    <name evidence="5" type="ORF">SAMN05421839_10960</name>
</gene>
<evidence type="ECO:0000313" key="6">
    <source>
        <dbReference type="Proteomes" id="UP000242243"/>
    </source>
</evidence>
<sequence length="250" mass="29223">MEIEHLSVDALVKGYKEDHASQSFICLSCEQIFDKQEVYQVGQQFFMAERAVKKHVESMHPDYFSALLNEQANYNKLTDKQQAVLMHMYEGASDKRIANALSVTPSTVRHQRFSLREKAKQAKHFLAVYEHALLSAQTTDEETIVPVHKYATMVDERYHITEKERDQTLQTAFLSLDPLKLKHFPKKEKKKIVILAQIAQYLNQGQRYTEIELNHQLAMIYDDIATIRRYLIEYGFMAREKDGSAYWVQK</sequence>
<keyword evidence="1" id="KW-0805">Transcription regulation</keyword>
<dbReference type="OrthoDB" id="9789954at2"/>
<dbReference type="Proteomes" id="UP000321547">
    <property type="component" value="Unassembled WGS sequence"/>
</dbReference>
<evidence type="ECO:0000313" key="4">
    <source>
        <dbReference type="EMBL" id="GEM01347.1"/>
    </source>
</evidence>
<dbReference type="Pfam" id="PF09860">
    <property type="entry name" value="DUF2087"/>
    <property type="match status" value="1"/>
</dbReference>
<accession>A0A1I5NJC7</accession>
<dbReference type="SUPFAM" id="SSF46894">
    <property type="entry name" value="C-terminal effector domain of the bipartite response regulators"/>
    <property type="match status" value="1"/>
</dbReference>
<evidence type="ECO:0000259" key="3">
    <source>
        <dbReference type="Pfam" id="PF09860"/>
    </source>
</evidence>
<dbReference type="GO" id="GO:0003677">
    <property type="term" value="F:DNA binding"/>
    <property type="evidence" value="ECO:0007669"/>
    <property type="project" value="InterPro"/>
</dbReference>
<reference evidence="4 7" key="2">
    <citation type="submission" date="2019-07" db="EMBL/GenBank/DDBJ databases">
        <title>Whole genome shotgun sequence of Halolactibacillus halophilus NBRC 100868.</title>
        <authorList>
            <person name="Hosoyama A."/>
            <person name="Uohara A."/>
            <person name="Ohji S."/>
            <person name="Ichikawa N."/>
        </authorList>
    </citation>
    <scope>NUCLEOTIDE SEQUENCE [LARGE SCALE GENOMIC DNA]</scope>
    <source>
        <strain evidence="4 7">NBRC 100868</strain>
    </source>
</reference>
<dbReference type="Gene3D" id="1.10.10.10">
    <property type="entry name" value="Winged helix-like DNA-binding domain superfamily/Winged helix DNA-binding domain"/>
    <property type="match status" value="1"/>
</dbReference>
<organism evidence="5 6">
    <name type="scientific">Halolactibacillus halophilus</name>
    <dbReference type="NCBI Taxonomy" id="306540"/>
    <lineage>
        <taxon>Bacteria</taxon>
        <taxon>Bacillati</taxon>
        <taxon>Bacillota</taxon>
        <taxon>Bacilli</taxon>
        <taxon>Bacillales</taxon>
        <taxon>Bacillaceae</taxon>
        <taxon>Halolactibacillus</taxon>
    </lineage>
</organism>
<dbReference type="InterPro" id="IPR036388">
    <property type="entry name" value="WH-like_DNA-bd_sf"/>
</dbReference>
<evidence type="ECO:0000313" key="7">
    <source>
        <dbReference type="Proteomes" id="UP000321547"/>
    </source>
</evidence>
<dbReference type="Proteomes" id="UP000242243">
    <property type="component" value="Unassembled WGS sequence"/>
</dbReference>
<dbReference type="EMBL" id="BJWI01000008">
    <property type="protein sequence ID" value="GEM01347.1"/>
    <property type="molecule type" value="Genomic_DNA"/>
</dbReference>
<evidence type="ECO:0000313" key="5">
    <source>
        <dbReference type="EMBL" id="SFP21436.1"/>
    </source>
</evidence>
<proteinExistence type="predicted"/>
<name>A0A1I5NJC7_9BACI</name>
<protein>
    <submittedName>
        <fullName evidence="4">Transcriptional regulator</fullName>
    </submittedName>
</protein>
<dbReference type="GO" id="GO:0006355">
    <property type="term" value="P:regulation of DNA-templated transcription"/>
    <property type="evidence" value="ECO:0007669"/>
    <property type="project" value="InterPro"/>
</dbReference>
<keyword evidence="2" id="KW-0804">Transcription</keyword>
<dbReference type="RefSeq" id="WP_089831071.1">
    <property type="nucleotide sequence ID" value="NZ_BJWI01000008.1"/>
</dbReference>
<dbReference type="EMBL" id="FOXC01000009">
    <property type="protein sequence ID" value="SFP21436.1"/>
    <property type="molecule type" value="Genomic_DNA"/>
</dbReference>
<dbReference type="InterPro" id="IPR018656">
    <property type="entry name" value="DUF2087"/>
</dbReference>
<evidence type="ECO:0000256" key="2">
    <source>
        <dbReference type="ARBA" id="ARBA00023163"/>
    </source>
</evidence>
<keyword evidence="7" id="KW-1185">Reference proteome</keyword>
<feature type="domain" description="DUF2087" evidence="3">
    <location>
        <begin position="180"/>
        <end position="248"/>
    </location>
</feature>
<dbReference type="AlphaFoldDB" id="A0A1I5NJC7"/>
<dbReference type="STRING" id="306540.SAMN05421839_10960"/>
<evidence type="ECO:0000256" key="1">
    <source>
        <dbReference type="ARBA" id="ARBA00023015"/>
    </source>
</evidence>
<dbReference type="InterPro" id="IPR016032">
    <property type="entry name" value="Sig_transdc_resp-reg_C-effctor"/>
</dbReference>